<protein>
    <recommendedName>
        <fullName evidence="4">Glycosyltransferase RgtA/B/C/D-like domain-containing protein</fullName>
    </recommendedName>
</protein>
<feature type="transmembrane region" description="Helical" evidence="1">
    <location>
        <begin position="324"/>
        <end position="342"/>
    </location>
</feature>
<evidence type="ECO:0008006" key="4">
    <source>
        <dbReference type="Google" id="ProtNLM"/>
    </source>
</evidence>
<feature type="transmembrane region" description="Helical" evidence="1">
    <location>
        <begin position="354"/>
        <end position="371"/>
    </location>
</feature>
<accession>A0A7G8BI80</accession>
<dbReference type="EMBL" id="CP060394">
    <property type="protein sequence ID" value="QNI32250.1"/>
    <property type="molecule type" value="Genomic_DNA"/>
</dbReference>
<evidence type="ECO:0000256" key="1">
    <source>
        <dbReference type="SAM" id="Phobius"/>
    </source>
</evidence>
<keyword evidence="1" id="KW-0812">Transmembrane</keyword>
<evidence type="ECO:0000313" key="3">
    <source>
        <dbReference type="Proteomes" id="UP000515312"/>
    </source>
</evidence>
<feature type="transmembrane region" description="Helical" evidence="1">
    <location>
        <begin position="99"/>
        <end position="118"/>
    </location>
</feature>
<gene>
    <name evidence="2" type="ORF">H7849_25240</name>
</gene>
<feature type="transmembrane region" description="Helical" evidence="1">
    <location>
        <begin position="179"/>
        <end position="203"/>
    </location>
</feature>
<feature type="transmembrane region" description="Helical" evidence="1">
    <location>
        <begin position="298"/>
        <end position="317"/>
    </location>
</feature>
<evidence type="ECO:0000313" key="2">
    <source>
        <dbReference type="EMBL" id="QNI32250.1"/>
    </source>
</evidence>
<feature type="transmembrane region" description="Helical" evidence="1">
    <location>
        <begin position="152"/>
        <end position="167"/>
    </location>
</feature>
<dbReference type="KEGG" id="adin:H7849_25240"/>
<reference evidence="2 3" key="1">
    <citation type="submission" date="2020-08" db="EMBL/GenBank/DDBJ databases">
        <title>Edaphobacter telluris sp. nov. and Acidobacterium dinghuensis sp. nov., two acidobacteria isolated from forest soil.</title>
        <authorList>
            <person name="Fu J."/>
            <person name="Qiu L."/>
        </authorList>
    </citation>
    <scope>NUCLEOTIDE SEQUENCE [LARGE SCALE GENOMIC DNA]</scope>
    <source>
        <strain evidence="2">4Y35</strain>
    </source>
</reference>
<dbReference type="AlphaFoldDB" id="A0A7G8BI80"/>
<dbReference type="Proteomes" id="UP000515312">
    <property type="component" value="Chromosome"/>
</dbReference>
<dbReference type="RefSeq" id="WP_186743205.1">
    <property type="nucleotide sequence ID" value="NZ_CP060394.1"/>
</dbReference>
<keyword evidence="1" id="KW-0472">Membrane</keyword>
<organism evidence="2 3">
    <name type="scientific">Alloacidobacterium dinghuense</name>
    <dbReference type="NCBI Taxonomy" id="2763107"/>
    <lineage>
        <taxon>Bacteria</taxon>
        <taxon>Pseudomonadati</taxon>
        <taxon>Acidobacteriota</taxon>
        <taxon>Terriglobia</taxon>
        <taxon>Terriglobales</taxon>
        <taxon>Acidobacteriaceae</taxon>
        <taxon>Alloacidobacterium</taxon>
    </lineage>
</organism>
<feature type="transmembrane region" description="Helical" evidence="1">
    <location>
        <begin position="215"/>
        <end position="235"/>
    </location>
</feature>
<keyword evidence="3" id="KW-1185">Reference proteome</keyword>
<feature type="transmembrane region" description="Helical" evidence="1">
    <location>
        <begin position="20"/>
        <end position="38"/>
    </location>
</feature>
<sequence length="550" mass="61694">MAPTDNSITPSQSSVWWLQYLLLLILYSGCFLFLASALKIQFGFPLDDSYIHQTVARNFARYDVLGFIPGKPSSGATSLIWACIQASNYKFLHFDPVKFNFVFSWIMLALIGPLLFTLSRRDGLPPLSSFVLAASPALCGNFIWLGLIGMEHLLFIMLVLVSIYFWFDLGPHRGRNAVFAGLGSGLLAITRPEAMVFGPLLALSSLKVKRTFSEITSALAVWAVFLVLLFGSNFYTSHSFMPATLKGRTWLYFHTSGGPHTVHSMIRFLGAWIQRLPRQFSTRYVQQIQSLHEVHGSFALYGFLLFILAAIGVYALVSKRLPRVSFLLSWAVLHSCIYLLTFPTGGHGGRYQPLNLLLLFPCLFFGALWLLQRVARGQTPWTSTVAVIALVVAGTASLRTWRIVTIDGIGHINGTHGKMGVWMLQNLPPDADVAAFDIGRISYTWNRRLLDLGGLVDPSYVPYLTSGRIPEYLEEHHVQYVVLPKKAADEFGFTHDPALTMTKLSEFCSPYDPWIIGFRYTIHAMECQELYQLHYNDSAEKQPVASNKQN</sequence>
<name>A0A7G8BI80_9BACT</name>
<proteinExistence type="predicted"/>
<feature type="transmembrane region" description="Helical" evidence="1">
    <location>
        <begin position="383"/>
        <end position="401"/>
    </location>
</feature>
<keyword evidence="1" id="KW-1133">Transmembrane helix</keyword>